<dbReference type="STRING" id="645990.SAMN00120144_1248"/>
<dbReference type="AlphaFoldDB" id="A0A1W1W5V8"/>
<sequence>MKTSTQLKVLFLLLTVCVLHASAFAQIKQTRKVGNFEAVSASGAVNIFLRQGNAPTVVVETAEEGQQYLVTEVQGGVLKIYRAKGINWRELLGGGSDKVNVYITSPRLRAVTVSGASSVKGESAWVADELKLQTSGASDMVLSIKAKSLVVNCSGASDVKLSGQADRQQVSVSGGSEYEAYALQSRNAQIGASGASEVEVSVDGELTSNASGASSIRYRGSARVLSSRASGASSVRQAR</sequence>
<dbReference type="Proteomes" id="UP000192266">
    <property type="component" value="Unassembled WGS sequence"/>
</dbReference>
<dbReference type="RefSeq" id="WP_084447858.1">
    <property type="nucleotide sequence ID" value="NZ_FWWW01000104.1"/>
</dbReference>
<dbReference type="InterPro" id="IPR021255">
    <property type="entry name" value="DUF2807"/>
</dbReference>
<evidence type="ECO:0000256" key="1">
    <source>
        <dbReference type="SAM" id="SignalP"/>
    </source>
</evidence>
<proteinExistence type="predicted"/>
<organism evidence="3 4">
    <name type="scientific">Hymenobacter roseosalivarius DSM 11622</name>
    <dbReference type="NCBI Taxonomy" id="645990"/>
    <lineage>
        <taxon>Bacteria</taxon>
        <taxon>Pseudomonadati</taxon>
        <taxon>Bacteroidota</taxon>
        <taxon>Cytophagia</taxon>
        <taxon>Cytophagales</taxon>
        <taxon>Hymenobacteraceae</taxon>
        <taxon>Hymenobacter</taxon>
    </lineage>
</organism>
<reference evidence="3 4" key="1">
    <citation type="submission" date="2017-04" db="EMBL/GenBank/DDBJ databases">
        <authorList>
            <person name="Afonso C.L."/>
            <person name="Miller P.J."/>
            <person name="Scott M.A."/>
            <person name="Spackman E."/>
            <person name="Goraichik I."/>
            <person name="Dimitrov K.M."/>
            <person name="Suarez D.L."/>
            <person name="Swayne D.E."/>
        </authorList>
    </citation>
    <scope>NUCLEOTIDE SEQUENCE [LARGE SCALE GENOMIC DNA]</scope>
    <source>
        <strain evidence="3 4">DSM 11622</strain>
    </source>
</reference>
<dbReference type="EMBL" id="FWWW01000104">
    <property type="protein sequence ID" value="SMC00494.1"/>
    <property type="molecule type" value="Genomic_DNA"/>
</dbReference>
<evidence type="ECO:0000313" key="3">
    <source>
        <dbReference type="EMBL" id="SMC00494.1"/>
    </source>
</evidence>
<protein>
    <recommendedName>
        <fullName evidence="2">Putative auto-transporter adhesin head GIN domain-containing protein</fullName>
    </recommendedName>
</protein>
<evidence type="ECO:0000313" key="4">
    <source>
        <dbReference type="Proteomes" id="UP000192266"/>
    </source>
</evidence>
<dbReference type="Pfam" id="PF10988">
    <property type="entry name" value="DUF2807"/>
    <property type="match status" value="1"/>
</dbReference>
<evidence type="ECO:0000259" key="2">
    <source>
        <dbReference type="Pfam" id="PF10988"/>
    </source>
</evidence>
<dbReference type="OrthoDB" id="880784at2"/>
<keyword evidence="4" id="KW-1185">Reference proteome</keyword>
<feature type="chain" id="PRO_5012912966" description="Putative auto-transporter adhesin head GIN domain-containing protein" evidence="1">
    <location>
        <begin position="26"/>
        <end position="239"/>
    </location>
</feature>
<dbReference type="Gene3D" id="2.160.20.120">
    <property type="match status" value="1"/>
</dbReference>
<accession>A0A1W1W5V8</accession>
<gene>
    <name evidence="3" type="ORF">SAMN00120144_1248</name>
</gene>
<feature type="signal peptide" evidence="1">
    <location>
        <begin position="1"/>
        <end position="25"/>
    </location>
</feature>
<name>A0A1W1W5V8_9BACT</name>
<keyword evidence="1" id="KW-0732">Signal</keyword>
<feature type="domain" description="Putative auto-transporter adhesin head GIN" evidence="2">
    <location>
        <begin position="35"/>
        <end position="222"/>
    </location>
</feature>